<evidence type="ECO:0000313" key="2">
    <source>
        <dbReference type="Proteomes" id="UP000004105"/>
    </source>
</evidence>
<organism evidence="1 2">
    <name type="scientific">Neisseria bacilliformis ATCC BAA-1200</name>
    <dbReference type="NCBI Taxonomy" id="888742"/>
    <lineage>
        <taxon>Bacteria</taxon>
        <taxon>Pseudomonadati</taxon>
        <taxon>Pseudomonadota</taxon>
        <taxon>Betaproteobacteria</taxon>
        <taxon>Neisseriales</taxon>
        <taxon>Neisseriaceae</taxon>
        <taxon>Neisseria</taxon>
    </lineage>
</organism>
<dbReference type="Proteomes" id="UP000004105">
    <property type="component" value="Unassembled WGS sequence"/>
</dbReference>
<comment type="caution">
    <text evidence="1">The sequence shown here is derived from an EMBL/GenBank/DDBJ whole genome shotgun (WGS) entry which is preliminary data.</text>
</comment>
<reference evidence="1 2" key="1">
    <citation type="submission" date="2011-02" db="EMBL/GenBank/DDBJ databases">
        <authorList>
            <person name="Muzny D."/>
            <person name="Qin X."/>
            <person name="Deng J."/>
            <person name="Jiang H."/>
            <person name="Liu Y."/>
            <person name="Qu J."/>
            <person name="Song X.-Z."/>
            <person name="Zhang L."/>
            <person name="Thornton R."/>
            <person name="Coyle M."/>
            <person name="Francisco L."/>
            <person name="Jackson L."/>
            <person name="Javaid M."/>
            <person name="Korchina V."/>
            <person name="Kovar C."/>
            <person name="Mata R."/>
            <person name="Mathew T."/>
            <person name="Ngo R."/>
            <person name="Nguyen L."/>
            <person name="Nguyen N."/>
            <person name="Okwuonu G."/>
            <person name="Ongeri F."/>
            <person name="Pham C."/>
            <person name="Simmons D."/>
            <person name="Wilczek-Boney K."/>
            <person name="Hale W."/>
            <person name="Jakkamsetti A."/>
            <person name="Pham P."/>
            <person name="Ruth R."/>
            <person name="San Lucas F."/>
            <person name="Warren J."/>
            <person name="Zhang J."/>
            <person name="Zhao Z."/>
            <person name="Zhou C."/>
            <person name="Zhu D."/>
            <person name="Lee S."/>
            <person name="Bess C."/>
            <person name="Blankenburg K."/>
            <person name="Forbes L."/>
            <person name="Fu Q."/>
            <person name="Gubbala S."/>
            <person name="Hirani K."/>
            <person name="Jayaseelan J.C."/>
            <person name="Lara F."/>
            <person name="Munidasa M."/>
            <person name="Palculict T."/>
            <person name="Patil S."/>
            <person name="Pu L.-L."/>
            <person name="Saada N."/>
            <person name="Tang L."/>
            <person name="Weissenberger G."/>
            <person name="Zhu Y."/>
            <person name="Hemphill L."/>
            <person name="Shang Y."/>
            <person name="Youmans B."/>
            <person name="Ayvaz T."/>
            <person name="Ross M."/>
            <person name="Santibanez J."/>
            <person name="Aqrawi P."/>
            <person name="Gross S."/>
            <person name="Joshi V."/>
            <person name="Fowler G."/>
            <person name="Nazareth L."/>
            <person name="Reid J."/>
            <person name="Worley K."/>
            <person name="Petrosino J."/>
            <person name="Highlander S."/>
            <person name="Gibbs R."/>
        </authorList>
    </citation>
    <scope>NUCLEOTIDE SEQUENCE [LARGE SCALE GENOMIC DNA]</scope>
    <source>
        <strain evidence="1 2">ATCC BAA-1200</strain>
    </source>
</reference>
<dbReference type="InterPro" id="IPR046698">
    <property type="entry name" value="PedC-like"/>
</dbReference>
<name>F2BGH5_9NEIS</name>
<dbReference type="AlphaFoldDB" id="F2BGH5"/>
<protein>
    <submittedName>
        <fullName evidence="1">Thioredoxin</fullName>
    </submittedName>
</protein>
<gene>
    <name evidence="1" type="ORF">HMPREF9123_2832</name>
</gene>
<dbReference type="HOGENOM" id="CLU_121850_3_1_4"/>
<dbReference type="SUPFAM" id="SSF52833">
    <property type="entry name" value="Thioredoxin-like"/>
    <property type="match status" value="1"/>
</dbReference>
<dbReference type="Pfam" id="PF20207">
    <property type="entry name" value="DUF6568"/>
    <property type="match status" value="1"/>
</dbReference>
<dbReference type="STRING" id="267212.GCA_001063965_02241"/>
<proteinExistence type="predicted"/>
<accession>F2BGH5</accession>
<sequence length="120" mass="13147">MPKPTAAEQQTFAEHTAAFAPVTPAELAHIIKCRQTAVVFLGRASCSYCRRFAPKLQRAAAQTGVSVRFADSSDKAAWADFREEHDIDTVPALIKILSDGLHVVCNSKLSEQDIEKFLTS</sequence>
<dbReference type="Gene3D" id="3.40.30.10">
    <property type="entry name" value="Glutaredoxin"/>
    <property type="match status" value="1"/>
</dbReference>
<dbReference type="EMBL" id="AFAY01000054">
    <property type="protein sequence ID" value="EGF06872.1"/>
    <property type="molecule type" value="Genomic_DNA"/>
</dbReference>
<evidence type="ECO:0000313" key="1">
    <source>
        <dbReference type="EMBL" id="EGF06872.1"/>
    </source>
</evidence>
<dbReference type="RefSeq" id="WP_007343836.1">
    <property type="nucleotide sequence ID" value="NZ_GL878494.1"/>
</dbReference>
<dbReference type="InterPro" id="IPR036249">
    <property type="entry name" value="Thioredoxin-like_sf"/>
</dbReference>
<dbReference type="OrthoDB" id="8606865at2"/>
<keyword evidence="2" id="KW-1185">Reference proteome</keyword>